<name>A0A4D4MH78_STRAX</name>
<sequence>MTGAYEAAGPVIAGRYRLQRRLGIGGTGRVWQAYDQGLACEVALKEIVLPPDIPEQEVSARITRARGEAQHAARLRNHPHVVTVYDIVEADGLPWIVMEFVPGAMDLDAVVRERGPLPPADVARIGLAVLDALREGHRLGILHRDVKPANVLLAHPGPQPSHPTEGGQVLLIDYGISLEPSSGETRLTATADFIGTPGFMAPERAHGEPTPAGDLFSLGATLYFALEGTGPFDRDSAITTLSAVLSEFPAPPRRAAELTPVLLGLLTKDPAQRMGGDEAAQLLTPIAARPRPSPSQPPAFPPVMPSAEPAEPTGWKPPRSSEPSPPTELLPSPDQEEPTGAPLELLPPAEPEEPTGPPLEPPPHKGDEARPRPRLPRPGHRRARLIAGVVAVALAAGGGIYLTQSRSSGPELSLIRVGDSPAGVAVSPNGSRAYVANRSSSSVSVINTATNRTEGKPIPVDRSPKGVAASPNGDRVYVTSLRSASVSVIDTETNKVDSTIHVGRGPQGVAASPNGDRVYVTNFGSGSVSVIDTETNKVESTIRVGRGPQGVDVSPNGDRVYVTNFSSGSVSVIDTETNKVESTIRVGRGPAGVAVSPIGDRVYVANGSAGTVSVIDTETNRKMGSPIRVDRGLQGVAVSRMEDRVYVTNGSAGTVSVIDTETNKVDSTVSVGRGPAGVAVSPIGDRVYVTNGSAGTVSVIPI</sequence>
<dbReference type="InterPro" id="IPR011964">
    <property type="entry name" value="YVTN_b-propeller_repeat"/>
</dbReference>
<feature type="compositionally biased region" description="Pro residues" evidence="5">
    <location>
        <begin position="291"/>
        <end position="304"/>
    </location>
</feature>
<dbReference type="GO" id="GO:0005524">
    <property type="term" value="F:ATP binding"/>
    <property type="evidence" value="ECO:0007669"/>
    <property type="project" value="UniProtKB-UniRule"/>
</dbReference>
<dbReference type="Gene3D" id="3.30.200.20">
    <property type="entry name" value="Phosphorylase Kinase, domain 1"/>
    <property type="match status" value="1"/>
</dbReference>
<proteinExistence type="predicted"/>
<keyword evidence="1" id="KW-0732">Signal</keyword>
<dbReference type="Pfam" id="PF00069">
    <property type="entry name" value="Pkinase"/>
    <property type="match status" value="1"/>
</dbReference>
<dbReference type="InterPro" id="IPR017441">
    <property type="entry name" value="Protein_kinase_ATP_BS"/>
</dbReference>
<dbReference type="InterPro" id="IPR011045">
    <property type="entry name" value="N2O_reductase_N"/>
</dbReference>
<protein>
    <recommendedName>
        <fullName evidence="6">Protein kinase domain-containing protein</fullName>
    </recommendedName>
</protein>
<dbReference type="Proteomes" id="UP000299211">
    <property type="component" value="Unassembled WGS sequence"/>
</dbReference>
<dbReference type="PROSITE" id="PS00108">
    <property type="entry name" value="PROTEIN_KINASE_ST"/>
    <property type="match status" value="1"/>
</dbReference>
<evidence type="ECO:0000256" key="3">
    <source>
        <dbReference type="ARBA" id="ARBA00022840"/>
    </source>
</evidence>
<comment type="caution">
    <text evidence="7">The sequence shown here is derived from an EMBL/GenBank/DDBJ whole genome shotgun (WGS) entry which is preliminary data.</text>
</comment>
<dbReference type="AlphaFoldDB" id="A0A4D4MH78"/>
<dbReference type="RefSeq" id="WP_052082343.1">
    <property type="nucleotide sequence ID" value="NZ_BAABTN010000024.1"/>
</dbReference>
<dbReference type="PROSITE" id="PS00107">
    <property type="entry name" value="PROTEIN_KINASE_ATP"/>
    <property type="match status" value="1"/>
</dbReference>
<dbReference type="InterPro" id="IPR015943">
    <property type="entry name" value="WD40/YVTN_repeat-like_dom_sf"/>
</dbReference>
<feature type="domain" description="Protein kinase" evidence="6">
    <location>
        <begin position="16"/>
        <end position="287"/>
    </location>
</feature>
<keyword evidence="2 4" id="KW-0547">Nucleotide-binding</keyword>
<dbReference type="PANTHER" id="PTHR47197:SF3">
    <property type="entry name" value="DIHYDRO-HEME D1 DEHYDROGENASE"/>
    <property type="match status" value="1"/>
</dbReference>
<dbReference type="InterPro" id="IPR048433">
    <property type="entry name" value="YNCE-like_beta-prop"/>
</dbReference>
<evidence type="ECO:0000313" key="8">
    <source>
        <dbReference type="Proteomes" id="UP000299211"/>
    </source>
</evidence>
<dbReference type="PROSITE" id="PS50011">
    <property type="entry name" value="PROTEIN_KINASE_DOM"/>
    <property type="match status" value="1"/>
</dbReference>
<evidence type="ECO:0000313" key="7">
    <source>
        <dbReference type="EMBL" id="GDY71045.1"/>
    </source>
</evidence>
<feature type="binding site" evidence="4">
    <location>
        <position position="45"/>
    </location>
    <ligand>
        <name>ATP</name>
        <dbReference type="ChEBI" id="CHEBI:30616"/>
    </ligand>
</feature>
<keyword evidence="3 4" id="KW-0067">ATP-binding</keyword>
<evidence type="ECO:0000259" key="6">
    <source>
        <dbReference type="PROSITE" id="PS50011"/>
    </source>
</evidence>
<dbReference type="PANTHER" id="PTHR47197">
    <property type="entry name" value="PROTEIN NIRF"/>
    <property type="match status" value="1"/>
</dbReference>
<accession>A0A4D4MH78</accession>
<dbReference type="Pfam" id="PF21783">
    <property type="entry name" value="YNCE"/>
    <property type="match status" value="1"/>
</dbReference>
<feature type="region of interest" description="Disordered" evidence="5">
    <location>
        <begin position="288"/>
        <end position="380"/>
    </location>
</feature>
<organism evidence="7 8">
    <name type="scientific">Streptomyces avermitilis</name>
    <dbReference type="NCBI Taxonomy" id="33903"/>
    <lineage>
        <taxon>Bacteria</taxon>
        <taxon>Bacillati</taxon>
        <taxon>Actinomycetota</taxon>
        <taxon>Actinomycetes</taxon>
        <taxon>Kitasatosporales</taxon>
        <taxon>Streptomycetaceae</taxon>
        <taxon>Streptomyces</taxon>
    </lineage>
</organism>
<gene>
    <name evidence="7" type="ORF">SAV31267_005300</name>
</gene>
<dbReference type="GO" id="GO:0004672">
    <property type="term" value="F:protein kinase activity"/>
    <property type="evidence" value="ECO:0007669"/>
    <property type="project" value="InterPro"/>
</dbReference>
<dbReference type="InterPro" id="IPR011044">
    <property type="entry name" value="Quino_amine_DH_bsu"/>
</dbReference>
<evidence type="ECO:0000256" key="5">
    <source>
        <dbReference type="SAM" id="MobiDB-lite"/>
    </source>
</evidence>
<dbReference type="Gene3D" id="2.130.10.10">
    <property type="entry name" value="YVTN repeat-like/Quinoprotein amine dehydrogenase"/>
    <property type="match status" value="3"/>
</dbReference>
<dbReference type="InterPro" id="IPR008271">
    <property type="entry name" value="Ser/Thr_kinase_AS"/>
</dbReference>
<dbReference type="EMBL" id="BJHY01000001">
    <property type="protein sequence ID" value="GDY71045.1"/>
    <property type="molecule type" value="Genomic_DNA"/>
</dbReference>
<dbReference type="SUPFAM" id="SSF50969">
    <property type="entry name" value="YVTN repeat-like/Quinoprotein amine dehydrogenase"/>
    <property type="match status" value="1"/>
</dbReference>
<evidence type="ECO:0000256" key="1">
    <source>
        <dbReference type="ARBA" id="ARBA00022729"/>
    </source>
</evidence>
<dbReference type="SUPFAM" id="SSF50974">
    <property type="entry name" value="Nitrous oxide reductase, N-terminal domain"/>
    <property type="match status" value="1"/>
</dbReference>
<dbReference type="CDD" id="cd14014">
    <property type="entry name" value="STKc_PknB_like"/>
    <property type="match status" value="1"/>
</dbReference>
<evidence type="ECO:0000256" key="4">
    <source>
        <dbReference type="PROSITE-ProRule" id="PRU10141"/>
    </source>
</evidence>
<dbReference type="SUPFAM" id="SSF56112">
    <property type="entry name" value="Protein kinase-like (PK-like)"/>
    <property type="match status" value="1"/>
</dbReference>
<dbReference type="InterPro" id="IPR000719">
    <property type="entry name" value="Prot_kinase_dom"/>
</dbReference>
<dbReference type="SMART" id="SM00220">
    <property type="entry name" value="S_TKc"/>
    <property type="match status" value="1"/>
</dbReference>
<dbReference type="InterPro" id="IPR051200">
    <property type="entry name" value="Host-pathogen_enzymatic-act"/>
</dbReference>
<reference evidence="7 8" key="1">
    <citation type="submission" date="2019-04" db="EMBL/GenBank/DDBJ databases">
        <title>Draft genome sequences of Streptomyces avermitilis ATCC 31267.</title>
        <authorList>
            <person name="Komaki H."/>
            <person name="Tamura T."/>
            <person name="Hosoyama A."/>
        </authorList>
    </citation>
    <scope>NUCLEOTIDE SEQUENCE [LARGE SCALE GENOMIC DNA]</scope>
    <source>
        <strain evidence="7 8">ATCC 31267</strain>
    </source>
</reference>
<dbReference type="NCBIfam" id="TIGR02276">
    <property type="entry name" value="beta_rpt_yvtn"/>
    <property type="match status" value="5"/>
</dbReference>
<feature type="compositionally biased region" description="Basic and acidic residues" evidence="5">
    <location>
        <begin position="362"/>
        <end position="371"/>
    </location>
</feature>
<evidence type="ECO:0000256" key="2">
    <source>
        <dbReference type="ARBA" id="ARBA00022741"/>
    </source>
</evidence>
<dbReference type="InterPro" id="IPR011009">
    <property type="entry name" value="Kinase-like_dom_sf"/>
</dbReference>
<feature type="compositionally biased region" description="Low complexity" evidence="5">
    <location>
        <begin position="329"/>
        <end position="347"/>
    </location>
</feature>
<dbReference type="Gene3D" id="1.10.510.10">
    <property type="entry name" value="Transferase(Phosphotransferase) domain 1"/>
    <property type="match status" value="1"/>
</dbReference>